<keyword evidence="4" id="KW-1185">Reference proteome</keyword>
<proteinExistence type="predicted"/>
<evidence type="ECO:0000259" key="2">
    <source>
        <dbReference type="Pfam" id="PF13699"/>
    </source>
</evidence>
<name>A0A371PU51_STRIH</name>
<gene>
    <name evidence="3" type="ORF">DY245_35150</name>
</gene>
<feature type="region of interest" description="Disordered" evidence="1">
    <location>
        <begin position="1"/>
        <end position="22"/>
    </location>
</feature>
<dbReference type="Proteomes" id="UP000262477">
    <property type="component" value="Unassembled WGS sequence"/>
</dbReference>
<feature type="compositionally biased region" description="Basic and acidic residues" evidence="1">
    <location>
        <begin position="76"/>
        <end position="95"/>
    </location>
</feature>
<reference evidence="3 4" key="1">
    <citation type="submission" date="2018-08" db="EMBL/GenBank/DDBJ databases">
        <title>Streptomyces NEAU-D10 sp. nov., a novel Actinomycete isolated from soil.</title>
        <authorList>
            <person name="Jin L."/>
        </authorList>
    </citation>
    <scope>NUCLEOTIDE SEQUENCE [LARGE SCALE GENOMIC DNA]</scope>
    <source>
        <strain evidence="3 4">NEAU-D10</strain>
    </source>
</reference>
<dbReference type="Pfam" id="PF13699">
    <property type="entry name" value="eCIS_core"/>
    <property type="match status" value="1"/>
</dbReference>
<dbReference type="OrthoDB" id="9153660at2"/>
<evidence type="ECO:0000313" key="3">
    <source>
        <dbReference type="EMBL" id="REK85969.1"/>
    </source>
</evidence>
<evidence type="ECO:0000313" key="4">
    <source>
        <dbReference type="Proteomes" id="UP000262477"/>
    </source>
</evidence>
<dbReference type="AlphaFoldDB" id="A0A371PU51"/>
<evidence type="ECO:0000256" key="1">
    <source>
        <dbReference type="SAM" id="MobiDB-lite"/>
    </source>
</evidence>
<protein>
    <submittedName>
        <fullName evidence="3">DUF4157 domain-containing protein</fullName>
    </submittedName>
</protein>
<dbReference type="InterPro" id="IPR025295">
    <property type="entry name" value="eCIS_core_dom"/>
</dbReference>
<feature type="region of interest" description="Disordered" evidence="1">
    <location>
        <begin position="333"/>
        <end position="353"/>
    </location>
</feature>
<organism evidence="3 4">
    <name type="scientific">Streptomyces inhibens</name>
    <dbReference type="NCBI Taxonomy" id="2293571"/>
    <lineage>
        <taxon>Bacteria</taxon>
        <taxon>Bacillati</taxon>
        <taxon>Actinomycetota</taxon>
        <taxon>Actinomycetes</taxon>
        <taxon>Kitasatosporales</taxon>
        <taxon>Streptomycetaceae</taxon>
        <taxon>Streptomyces</taxon>
    </lineage>
</organism>
<sequence>MQGETHHFSPEAAPVQSPGNGPAALIALQRSAGNRAVGQLLAREPHAHDTPRGHQQPIQRSTVHDVLRSPGSPLDESVRTEREARLDADFSDVRLHTGPPARRSATELGARAYTSGSHIVIGNGGADKHTLAHELTHVIQQRTGPVSGTDNGSGLSISGPCDTFERAAEENATRVLARPVPTPSPAVPAAVPPERQALRAEASAPTVARFATAPSGSPVIQRRGENPYAEARQHEGWELTAHHIVPHTALVGALGKLSKEKRAEVLGHAIPETLTDQMLNNLKVVPPAGQDLETFKRELREKLAGPDPDTDTVAGVPLGDMRMSFFEWQGGNQFSGPNTSIRPEPSTSKDDIDFDGRYFTSLGEKFKELTDLGTAVKKENSEDETVRLLKEMLDITKNVAPAPFASAEWTEIGTLDELERLAGDQRLDRKHIRNYAFFKLRLSEIGTAKYDQLSAAPGGEYRYQGVPMPLQVKGVFGYIPLADSSAVATVTKSERDLTDVLHDLGVPVEYDKNGVDAEIELAPGKVTVDGKCFTVQGYKDKIPCKSVEGNKVKAVAKLIQKKKLSTTTGGKSLYQYCRETGMPVAGYLPKKLYDTLQEPSAAAPARR</sequence>
<feature type="domain" description="eCIS core" evidence="2">
    <location>
        <begin position="73"/>
        <end position="144"/>
    </location>
</feature>
<dbReference type="EMBL" id="QUAC01000382">
    <property type="protein sequence ID" value="REK85969.1"/>
    <property type="molecule type" value="Genomic_DNA"/>
</dbReference>
<accession>A0A371PU51</accession>
<comment type="caution">
    <text evidence="3">The sequence shown here is derived from an EMBL/GenBank/DDBJ whole genome shotgun (WGS) entry which is preliminary data.</text>
</comment>
<feature type="region of interest" description="Disordered" evidence="1">
    <location>
        <begin position="46"/>
        <end position="106"/>
    </location>
</feature>